<accession>A0A0E0EAN8</accession>
<name>A0A0E0EAN8_9ORYZ</name>
<dbReference type="HOGENOM" id="CLU_2137499_0_0_1"/>
<dbReference type="Proteomes" id="UP000008021">
    <property type="component" value="Chromosome 7"/>
</dbReference>
<proteinExistence type="predicted"/>
<keyword evidence="2" id="KW-1185">Reference proteome</keyword>
<reference evidence="1" key="1">
    <citation type="submission" date="2015-04" db="UniProtKB">
        <authorList>
            <consortium name="EnsemblPlants"/>
        </authorList>
    </citation>
    <scope>IDENTIFICATION</scope>
</reference>
<reference evidence="1" key="2">
    <citation type="submission" date="2018-05" db="EMBL/GenBank/DDBJ databases">
        <title>OmerRS3 (Oryza meridionalis Reference Sequence Version 3).</title>
        <authorList>
            <person name="Zhang J."/>
            <person name="Kudrna D."/>
            <person name="Lee S."/>
            <person name="Talag J."/>
            <person name="Welchert J."/>
            <person name="Wing R.A."/>
        </authorList>
    </citation>
    <scope>NUCLEOTIDE SEQUENCE [LARGE SCALE GENOMIC DNA]</scope>
    <source>
        <strain evidence="1">cv. OR44</strain>
    </source>
</reference>
<sequence length="113" mass="12135">MAPAQACPISERPAAAIFRRTANPVAAMELGSTKRPRTLAWRASPLARGKSNGFMDTKNPLSRVCTAVPRPGPNSGTTGTDVFFSDLLLDHRHGLLQPLASLRTLVVAYLKLP</sequence>
<protein>
    <submittedName>
        <fullName evidence="1">Uncharacterized protein</fullName>
    </submittedName>
</protein>
<dbReference type="EnsemblPlants" id="OMERI07G09980.1">
    <property type="protein sequence ID" value="OMERI07G09980.1"/>
    <property type="gene ID" value="OMERI07G09980"/>
</dbReference>
<dbReference type="Gramene" id="OMERI07G09980.1">
    <property type="protein sequence ID" value="OMERI07G09980.1"/>
    <property type="gene ID" value="OMERI07G09980"/>
</dbReference>
<evidence type="ECO:0000313" key="2">
    <source>
        <dbReference type="Proteomes" id="UP000008021"/>
    </source>
</evidence>
<organism evidence="1">
    <name type="scientific">Oryza meridionalis</name>
    <dbReference type="NCBI Taxonomy" id="40149"/>
    <lineage>
        <taxon>Eukaryota</taxon>
        <taxon>Viridiplantae</taxon>
        <taxon>Streptophyta</taxon>
        <taxon>Embryophyta</taxon>
        <taxon>Tracheophyta</taxon>
        <taxon>Spermatophyta</taxon>
        <taxon>Magnoliopsida</taxon>
        <taxon>Liliopsida</taxon>
        <taxon>Poales</taxon>
        <taxon>Poaceae</taxon>
        <taxon>BOP clade</taxon>
        <taxon>Oryzoideae</taxon>
        <taxon>Oryzeae</taxon>
        <taxon>Oryzinae</taxon>
        <taxon>Oryza</taxon>
    </lineage>
</organism>
<evidence type="ECO:0000313" key="1">
    <source>
        <dbReference type="EnsemblPlants" id="OMERI07G09980.1"/>
    </source>
</evidence>
<dbReference type="AlphaFoldDB" id="A0A0E0EAN8"/>